<dbReference type="PANTHER" id="PTHR42034:SF1">
    <property type="entry name" value="CONDENSATION DOMAIN-CONTAINING PROTEIN"/>
    <property type="match status" value="1"/>
</dbReference>
<keyword evidence="2" id="KW-0808">Transferase</keyword>
<evidence type="ECO:0000313" key="3">
    <source>
        <dbReference type="EMBL" id="OKL62311.1"/>
    </source>
</evidence>
<gene>
    <name evidence="3" type="ORF">UA08_03035</name>
</gene>
<organism evidence="3 4">
    <name type="scientific">Talaromyces atroroseus</name>
    <dbReference type="NCBI Taxonomy" id="1441469"/>
    <lineage>
        <taxon>Eukaryota</taxon>
        <taxon>Fungi</taxon>
        <taxon>Dikarya</taxon>
        <taxon>Ascomycota</taxon>
        <taxon>Pezizomycotina</taxon>
        <taxon>Eurotiomycetes</taxon>
        <taxon>Eurotiomycetidae</taxon>
        <taxon>Eurotiales</taxon>
        <taxon>Trichocomaceae</taxon>
        <taxon>Talaromyces</taxon>
        <taxon>Talaromyces sect. Trachyspermi</taxon>
    </lineage>
</organism>
<keyword evidence="4" id="KW-1185">Reference proteome</keyword>
<evidence type="ECO:0000256" key="1">
    <source>
        <dbReference type="ARBA" id="ARBA00006439"/>
    </source>
</evidence>
<dbReference type="Gene3D" id="3.30.559.10">
    <property type="entry name" value="Chloramphenicol acetyltransferase-like domain"/>
    <property type="match status" value="1"/>
</dbReference>
<proteinExistence type="inferred from homology"/>
<dbReference type="InterPro" id="IPR009992">
    <property type="entry name" value="Tri3/Sat12/Sat16/Mac1"/>
</dbReference>
<dbReference type="InterPro" id="IPR023213">
    <property type="entry name" value="CAT-like_dom_sf"/>
</dbReference>
<dbReference type="Proteomes" id="UP000214365">
    <property type="component" value="Unassembled WGS sequence"/>
</dbReference>
<dbReference type="SUPFAM" id="SSF52777">
    <property type="entry name" value="CoA-dependent acyltransferases"/>
    <property type="match status" value="1"/>
</dbReference>
<comment type="similarity">
    <text evidence="1">Belongs to the trichothecene O-acetyltransferase family.</text>
</comment>
<dbReference type="GeneID" id="31002790"/>
<sequence>MPWSQTRNGRYERALGENETFIKILGDTALPFSREHWAINIAVAITPTGSLTQENMPHLFREAWKAFRFNHPTIAAYVVNETNYVYDVPDRDALEKWASETFKVVEGKTADELISSITISPYATMYYLPMTNELLAHSQHWRTDGIGSLMLMDDFLALATLSPSPDAANLPWGEEAARLAPPIEEAAAIPTANHSEVDKELGARYVATFGHAVGAIGILSPAPAETIPGGTRIAHHRFTEQETSAVIQACKIRNLSVTAAVHASIAAANYALAAPEDQARKHYTSTIRYSFRPFLSNPYSGRQYASTIFTTGWMVAVPATSSWEERARTYHGEYRKGLSKEYISAHREYAIGLCNLLRGLPAAGTPSPTDVDISSLGVVEKYLDREKGSSKRGIRVDRVSQGLEMMNRQGVCHVLTFRDQLCLNLVYNEAFYEMVSMDNFVRAVRDSLLNELAVEV</sequence>
<name>A0A225AL64_TALAT</name>
<evidence type="ECO:0000256" key="2">
    <source>
        <dbReference type="ARBA" id="ARBA00022679"/>
    </source>
</evidence>
<protein>
    <submittedName>
        <fullName evidence="3">Uncharacterized protein</fullName>
    </submittedName>
</protein>
<accession>A0A225AL64</accession>
<comment type="caution">
    <text evidence="3">The sequence shown here is derived from an EMBL/GenBank/DDBJ whole genome shotgun (WGS) entry which is preliminary data.</text>
</comment>
<dbReference type="GO" id="GO:0043386">
    <property type="term" value="P:mycotoxin biosynthetic process"/>
    <property type="evidence" value="ECO:0007669"/>
    <property type="project" value="InterPro"/>
</dbReference>
<dbReference type="AlphaFoldDB" id="A0A225AL64"/>
<dbReference type="RefSeq" id="XP_020122432.1">
    <property type="nucleotide sequence ID" value="XM_020265143.1"/>
</dbReference>
<reference evidence="3 4" key="1">
    <citation type="submission" date="2015-06" db="EMBL/GenBank/DDBJ databases">
        <title>Talaromyces atroroseus IBT 11181 draft genome.</title>
        <authorList>
            <person name="Rasmussen K.B."/>
            <person name="Rasmussen S."/>
            <person name="Petersen B."/>
            <person name="Sicheritz-Ponten T."/>
            <person name="Mortensen U.H."/>
            <person name="Thrane U."/>
        </authorList>
    </citation>
    <scope>NUCLEOTIDE SEQUENCE [LARGE SCALE GENOMIC DNA]</scope>
    <source>
        <strain evidence="3 4">IBT 11181</strain>
    </source>
</reference>
<dbReference type="Pfam" id="PF07428">
    <property type="entry name" value="Tri3"/>
    <property type="match status" value="1"/>
</dbReference>
<dbReference type="PANTHER" id="PTHR42034">
    <property type="entry name" value="CHROMOSOME 7, WHOLE GENOME SHOTGUN SEQUENCE-RELATED"/>
    <property type="match status" value="1"/>
</dbReference>
<evidence type="ECO:0000313" key="4">
    <source>
        <dbReference type="Proteomes" id="UP000214365"/>
    </source>
</evidence>
<dbReference type="Gene3D" id="3.30.559.30">
    <property type="entry name" value="Nonribosomal peptide synthetase, condensation domain"/>
    <property type="match status" value="1"/>
</dbReference>
<dbReference type="OrthoDB" id="2548233at2759"/>
<dbReference type="EMBL" id="LFMY01000003">
    <property type="protein sequence ID" value="OKL62311.1"/>
    <property type="molecule type" value="Genomic_DNA"/>
</dbReference>
<dbReference type="GO" id="GO:0016407">
    <property type="term" value="F:acetyltransferase activity"/>
    <property type="evidence" value="ECO:0007669"/>
    <property type="project" value="InterPro"/>
</dbReference>